<reference evidence="1 2" key="1">
    <citation type="journal article" date="2007" name="Environ. Microbiol.">
        <title>Whole-genome analysis of the ammonia-oxidizing bacterium, Nitrosomonas eutropha C91: implications for niche adaptation.</title>
        <authorList>
            <person name="Stein L.Y."/>
            <person name="Arp D.J."/>
            <person name="Berube P.M."/>
            <person name="Chain P.S."/>
            <person name="Hauser L."/>
            <person name="Jetten M.S."/>
            <person name="Klotz M.G."/>
            <person name="Larimer F.W."/>
            <person name="Norton J.M."/>
            <person name="Op den Camp H.J.M."/>
            <person name="Shin M."/>
            <person name="Wei X."/>
        </authorList>
    </citation>
    <scope>NUCLEOTIDE SEQUENCE [LARGE SCALE GENOMIC DNA]</scope>
    <source>
        <strain evidence="2">DSM 101675 / C91 / Nm57</strain>
    </source>
</reference>
<dbReference type="STRING" id="335283.Neut_2344"/>
<name>Q0ADM1_NITEC</name>
<dbReference type="KEGG" id="net:Neut_2344"/>
<dbReference type="Proteomes" id="UP000001966">
    <property type="component" value="Chromosome"/>
</dbReference>
<dbReference type="eggNOG" id="COG3677">
    <property type="taxonomic scope" value="Bacteria"/>
</dbReference>
<protein>
    <submittedName>
        <fullName evidence="1">Transposase</fullName>
    </submittedName>
</protein>
<dbReference type="AlphaFoldDB" id="Q0ADM1"/>
<evidence type="ECO:0000313" key="1">
    <source>
        <dbReference type="EMBL" id="ABI60561.1"/>
    </source>
</evidence>
<gene>
    <name evidence="1" type="ordered locus">Neut_2344</name>
</gene>
<dbReference type="EMBL" id="CP000450">
    <property type="protein sequence ID" value="ABI60561.1"/>
    <property type="molecule type" value="Genomic_DNA"/>
</dbReference>
<evidence type="ECO:0000313" key="2">
    <source>
        <dbReference type="Proteomes" id="UP000001966"/>
    </source>
</evidence>
<organism evidence="1 2">
    <name type="scientific">Nitrosomonas eutropha (strain DSM 101675 / C91 / Nm57)</name>
    <dbReference type="NCBI Taxonomy" id="335283"/>
    <lineage>
        <taxon>Bacteria</taxon>
        <taxon>Pseudomonadati</taxon>
        <taxon>Pseudomonadota</taxon>
        <taxon>Betaproteobacteria</taxon>
        <taxon>Nitrosomonadales</taxon>
        <taxon>Nitrosomonadaceae</taxon>
        <taxon>Nitrosomonas</taxon>
    </lineage>
</organism>
<sequence length="67" mass="7846">MGNLKTSLGGTYHAFNFAKYRTRYLGAFVYRFNRRFHLEALPLHLFVAAATIGPRPIRWLRQAEQSF</sequence>
<proteinExistence type="predicted"/>
<accession>Q0ADM1</accession>
<dbReference type="HOGENOM" id="CLU_044348_12_2_4"/>